<gene>
    <name evidence="1" type="ORF">LS71_001065</name>
</gene>
<evidence type="ECO:0000313" key="2">
    <source>
        <dbReference type="Proteomes" id="UP000029733"/>
    </source>
</evidence>
<dbReference type="RefSeq" id="WP_034353130.1">
    <property type="nucleotide sequence ID" value="NZ_JRPR02000001.1"/>
</dbReference>
<accession>A0A4U8TBR0</accession>
<sequence>MTERSDLKPIKAFLLRHGHTNEELAKLDREGIIQLYEKDTRTDTLNFLHYMSEDSFAITSTLDEADIGQFKQKIRDNITDTLLLIDIIKEGFDDFSYSDIADILTLSVKNISTHKLQRILRIAYREFQEILLDKISLKLQELPIEEYKVMMNHYEKIRDNTHRLKDTIQELSDETKREQILNMAHFKLDIVKHFMPKDIFNDTYKEYLNNTPEKLKLVSEVLALTGMHSKNYLKNLPTEELEEMKEKLIEDKKRDERDQKIFSQYTQMLDESMYGSDEQEFSDVCVKIITSCNQKQILMISEYLNAKNPIYVNRFNTLLRDFTKNTKH</sequence>
<keyword evidence="2" id="KW-1185">Reference proteome</keyword>
<dbReference type="Proteomes" id="UP000029733">
    <property type="component" value="Unassembled WGS sequence"/>
</dbReference>
<name>A0A4U8TBR0_9HELI</name>
<dbReference type="STRING" id="1677920.LS71_02365"/>
<dbReference type="OrthoDB" id="5319418at2"/>
<organism evidence="1 2">
    <name type="scientific">Helicobacter jaachi</name>
    <dbReference type="NCBI Taxonomy" id="1677920"/>
    <lineage>
        <taxon>Bacteria</taxon>
        <taxon>Pseudomonadati</taxon>
        <taxon>Campylobacterota</taxon>
        <taxon>Epsilonproteobacteria</taxon>
        <taxon>Campylobacterales</taxon>
        <taxon>Helicobacteraceae</taxon>
        <taxon>Helicobacter</taxon>
    </lineage>
</organism>
<proteinExistence type="predicted"/>
<reference evidence="1 2" key="1">
    <citation type="journal article" date="2014" name="Genome Announc.">
        <title>Draft genome sequences of eight enterohepatic helicobacter species isolated from both laboratory and wild rodents.</title>
        <authorList>
            <person name="Sheh A."/>
            <person name="Shen Z."/>
            <person name="Fox J.G."/>
        </authorList>
    </citation>
    <scope>NUCLEOTIDE SEQUENCE [LARGE SCALE GENOMIC DNA]</scope>
    <source>
        <strain evidence="1 2">MIT 09-6949</strain>
    </source>
</reference>
<evidence type="ECO:0000313" key="1">
    <source>
        <dbReference type="EMBL" id="TLD97376.1"/>
    </source>
</evidence>
<dbReference type="AlphaFoldDB" id="A0A4U8TBR0"/>
<protein>
    <submittedName>
        <fullName evidence="1">Uncharacterized protein</fullName>
    </submittedName>
</protein>
<dbReference type="EMBL" id="JRPR02000001">
    <property type="protein sequence ID" value="TLD97376.1"/>
    <property type="molecule type" value="Genomic_DNA"/>
</dbReference>
<comment type="caution">
    <text evidence="1">The sequence shown here is derived from an EMBL/GenBank/DDBJ whole genome shotgun (WGS) entry which is preliminary data.</text>
</comment>